<keyword evidence="1" id="KW-0472">Membrane</keyword>
<protein>
    <submittedName>
        <fullName evidence="3">DUF1266 domain-containing protein</fullName>
    </submittedName>
</protein>
<accession>A0AAW4NM11</accession>
<keyword evidence="1" id="KW-1133">Transmembrane helix</keyword>
<keyword evidence="1" id="KW-0812">Transmembrane</keyword>
<comment type="caution">
    <text evidence="3">The sequence shown here is derived from an EMBL/GenBank/DDBJ whole genome shotgun (WGS) entry which is preliminary data.</text>
</comment>
<dbReference type="InterPro" id="IPR009677">
    <property type="entry name" value="DUF1266"/>
</dbReference>
<feature type="transmembrane region" description="Helical" evidence="1">
    <location>
        <begin position="41"/>
        <end position="60"/>
    </location>
</feature>
<evidence type="ECO:0000313" key="3">
    <source>
        <dbReference type="EMBL" id="MBW4865057.1"/>
    </source>
</evidence>
<gene>
    <name evidence="3" type="ORF">KZY68_03270</name>
</gene>
<evidence type="ECO:0000259" key="2">
    <source>
        <dbReference type="Pfam" id="PF06889"/>
    </source>
</evidence>
<name>A0AAW4NM11_9BACT</name>
<proteinExistence type="predicted"/>
<feature type="domain" description="DUF1266" evidence="2">
    <location>
        <begin position="122"/>
        <end position="299"/>
    </location>
</feature>
<dbReference type="AlphaFoldDB" id="A0AAW4NM11"/>
<evidence type="ECO:0000313" key="4">
    <source>
        <dbReference type="Proteomes" id="UP001196873"/>
    </source>
</evidence>
<dbReference type="Pfam" id="PF06889">
    <property type="entry name" value="DUF1266"/>
    <property type="match status" value="1"/>
</dbReference>
<evidence type="ECO:0000256" key="1">
    <source>
        <dbReference type="SAM" id="Phobius"/>
    </source>
</evidence>
<dbReference type="EMBL" id="JAHXRF010000004">
    <property type="protein sequence ID" value="MBW4865057.1"/>
    <property type="molecule type" value="Genomic_DNA"/>
</dbReference>
<dbReference type="RefSeq" id="WP_219425621.1">
    <property type="nucleotide sequence ID" value="NZ_JAHXQY010000007.1"/>
</dbReference>
<dbReference type="Proteomes" id="UP001196873">
    <property type="component" value="Unassembled WGS sequence"/>
</dbReference>
<reference evidence="3" key="1">
    <citation type="submission" date="2021-07" db="EMBL/GenBank/DDBJ databases">
        <title>Genomic diversity and antimicrobial resistance of Prevotella spp. isolated from chronic lung disease airways.</title>
        <authorList>
            <person name="Webb K.A."/>
            <person name="Olagoke O.S."/>
            <person name="Baird T."/>
            <person name="Neill J."/>
            <person name="Pham A."/>
            <person name="Wells T.J."/>
            <person name="Ramsay K.A."/>
            <person name="Bell S.C."/>
            <person name="Sarovich D.S."/>
            <person name="Price E.P."/>
        </authorList>
    </citation>
    <scope>NUCLEOTIDE SEQUENCE</scope>
    <source>
        <strain evidence="3">SCHI0047.S.3</strain>
    </source>
</reference>
<organism evidence="3 4">
    <name type="scientific">Segatella salivae</name>
    <dbReference type="NCBI Taxonomy" id="228604"/>
    <lineage>
        <taxon>Bacteria</taxon>
        <taxon>Pseudomonadati</taxon>
        <taxon>Bacteroidota</taxon>
        <taxon>Bacteroidia</taxon>
        <taxon>Bacteroidales</taxon>
        <taxon>Prevotellaceae</taxon>
        <taxon>Segatella</taxon>
    </lineage>
</organism>
<sequence>MKKKLTTILVIMLCFVAQYAEAFRIRVKVPSSNQGGGDSSSWISTAVICGIILYVVIKYWSFFKQLFRFFTSSAKVEKNTDLTQEQQRKLLLSGVFAAQKAALYNVVKTGLSADEREKMFNQGWNISDQASAIETLDYLRLSGTRRYFPQVVEALKLKNKQEIQQYLRDTFEDSEDINNCWEQVQFAFESMDPLMKEHIISNEADFSRIGPDAWDAGRLVFIARLCREANYINDEQLWKYVDAADEIAHRTLTSWEDFGKSYIIGRCLWCGASNYFEVMAGHAKDMYTKPNSPWKTFPFA</sequence>